<feature type="non-terminal residue" evidence="11">
    <location>
        <position position="1"/>
    </location>
</feature>
<evidence type="ECO:0000256" key="5">
    <source>
        <dbReference type="ARBA" id="ARBA00023065"/>
    </source>
</evidence>
<evidence type="ECO:0000256" key="8">
    <source>
        <dbReference type="SAM" id="MobiDB-lite"/>
    </source>
</evidence>
<protein>
    <recommendedName>
        <fullName evidence="10">Potassium channel domain-containing protein</fullName>
    </recommendedName>
</protein>
<organism evidence="11 12">
    <name type="scientific">Diploptera punctata</name>
    <name type="common">Pacific beetle cockroach</name>
    <dbReference type="NCBI Taxonomy" id="6984"/>
    <lineage>
        <taxon>Eukaryota</taxon>
        <taxon>Metazoa</taxon>
        <taxon>Ecdysozoa</taxon>
        <taxon>Arthropoda</taxon>
        <taxon>Hexapoda</taxon>
        <taxon>Insecta</taxon>
        <taxon>Pterygota</taxon>
        <taxon>Neoptera</taxon>
        <taxon>Polyneoptera</taxon>
        <taxon>Dictyoptera</taxon>
        <taxon>Blattodea</taxon>
        <taxon>Blaberoidea</taxon>
        <taxon>Blaberidae</taxon>
        <taxon>Diplopterinae</taxon>
        <taxon>Diploptera</taxon>
    </lineage>
</organism>
<evidence type="ECO:0000313" key="11">
    <source>
        <dbReference type="EMBL" id="KAJ9578465.1"/>
    </source>
</evidence>
<evidence type="ECO:0000256" key="7">
    <source>
        <dbReference type="ARBA" id="ARBA00023303"/>
    </source>
</evidence>
<evidence type="ECO:0000256" key="4">
    <source>
        <dbReference type="ARBA" id="ARBA00022989"/>
    </source>
</evidence>
<dbReference type="GO" id="GO:0030322">
    <property type="term" value="P:stabilization of membrane potential"/>
    <property type="evidence" value="ECO:0007669"/>
    <property type="project" value="TreeGrafter"/>
</dbReference>
<reference evidence="11" key="1">
    <citation type="journal article" date="2023" name="IScience">
        <title>Live-bearing cockroach genome reveals convergent evolutionary mechanisms linked to viviparity in insects and beyond.</title>
        <authorList>
            <person name="Fouks B."/>
            <person name="Harrison M.C."/>
            <person name="Mikhailova A.A."/>
            <person name="Marchal E."/>
            <person name="English S."/>
            <person name="Carruthers M."/>
            <person name="Jennings E.C."/>
            <person name="Chiamaka E.L."/>
            <person name="Frigard R.A."/>
            <person name="Pippel M."/>
            <person name="Attardo G.M."/>
            <person name="Benoit J.B."/>
            <person name="Bornberg-Bauer E."/>
            <person name="Tobe S.S."/>
        </authorList>
    </citation>
    <scope>NUCLEOTIDE SEQUENCE</scope>
    <source>
        <strain evidence="11">Stay&amp;Tobe</strain>
    </source>
</reference>
<dbReference type="GO" id="GO:0005886">
    <property type="term" value="C:plasma membrane"/>
    <property type="evidence" value="ECO:0007669"/>
    <property type="project" value="TreeGrafter"/>
</dbReference>
<dbReference type="AlphaFoldDB" id="A0AAD7ZD29"/>
<sequence length="244" mass="27290">MEKSVGRHYRYDPYHQQTHTQQKSNNKTASLKRNQQLNANKEHSGRCLCFGKNEGGYAQGVFSNLGICALLVGYTLLGSFVFLAIEGGGTAGSAFKTTSFATDNQKKLGLNATQESPSSWLKRVADESRAKTVENIWDITVSLNILYRDNWTRLAAQEISRFQDQLVQRLSEEMAMQQRGLTSGGGNGVAGDQQDKRVATSPYEWNFARAFLYSLTVLTTIDYGEIILRLSIFLVFMNLGTLRH</sequence>
<keyword evidence="2" id="KW-0813">Transport</keyword>
<dbReference type="Proteomes" id="UP001233999">
    <property type="component" value="Unassembled WGS sequence"/>
</dbReference>
<feature type="region of interest" description="Disordered" evidence="8">
    <location>
        <begin position="1"/>
        <end position="27"/>
    </location>
</feature>
<evidence type="ECO:0000256" key="2">
    <source>
        <dbReference type="ARBA" id="ARBA00022448"/>
    </source>
</evidence>
<keyword evidence="6 9" id="KW-0472">Membrane</keyword>
<keyword evidence="3 9" id="KW-0812">Transmembrane</keyword>
<evidence type="ECO:0000256" key="1">
    <source>
        <dbReference type="ARBA" id="ARBA00004141"/>
    </source>
</evidence>
<dbReference type="GO" id="GO:0015271">
    <property type="term" value="F:outward rectifier potassium channel activity"/>
    <property type="evidence" value="ECO:0007669"/>
    <property type="project" value="TreeGrafter"/>
</dbReference>
<feature type="compositionally biased region" description="Polar residues" evidence="8">
    <location>
        <begin position="15"/>
        <end position="27"/>
    </location>
</feature>
<dbReference type="PANTHER" id="PTHR11003:SF257">
    <property type="entry name" value="POTASSIUM CHANNEL DOMAIN-CONTAINING PROTEIN"/>
    <property type="match status" value="1"/>
</dbReference>
<evidence type="ECO:0000256" key="9">
    <source>
        <dbReference type="SAM" id="Phobius"/>
    </source>
</evidence>
<gene>
    <name evidence="11" type="ORF">L9F63_005311</name>
</gene>
<evidence type="ECO:0000256" key="6">
    <source>
        <dbReference type="ARBA" id="ARBA00023136"/>
    </source>
</evidence>
<reference evidence="11" key="2">
    <citation type="submission" date="2023-05" db="EMBL/GenBank/DDBJ databases">
        <authorList>
            <person name="Fouks B."/>
        </authorList>
    </citation>
    <scope>NUCLEOTIDE SEQUENCE</scope>
    <source>
        <strain evidence="11">Stay&amp;Tobe</strain>
        <tissue evidence="11">Testes</tissue>
    </source>
</reference>
<comment type="caution">
    <text evidence="11">The sequence shown here is derived from an EMBL/GenBank/DDBJ whole genome shotgun (WGS) entry which is preliminary data.</text>
</comment>
<dbReference type="GO" id="GO:0022841">
    <property type="term" value="F:potassium ion leak channel activity"/>
    <property type="evidence" value="ECO:0007669"/>
    <property type="project" value="TreeGrafter"/>
</dbReference>
<dbReference type="PANTHER" id="PTHR11003">
    <property type="entry name" value="POTASSIUM CHANNEL, SUBFAMILY K"/>
    <property type="match status" value="1"/>
</dbReference>
<dbReference type="InterPro" id="IPR003280">
    <property type="entry name" value="2pore_dom_K_chnl"/>
</dbReference>
<dbReference type="InterPro" id="IPR013099">
    <property type="entry name" value="K_chnl_dom"/>
</dbReference>
<dbReference type="SUPFAM" id="SSF81324">
    <property type="entry name" value="Voltage-gated potassium channels"/>
    <property type="match status" value="1"/>
</dbReference>
<keyword evidence="12" id="KW-1185">Reference proteome</keyword>
<dbReference type="Gene3D" id="1.10.287.70">
    <property type="match status" value="1"/>
</dbReference>
<dbReference type="EMBL" id="JASPKZ010008877">
    <property type="protein sequence ID" value="KAJ9578465.1"/>
    <property type="molecule type" value="Genomic_DNA"/>
</dbReference>
<evidence type="ECO:0000313" key="12">
    <source>
        <dbReference type="Proteomes" id="UP001233999"/>
    </source>
</evidence>
<keyword evidence="7" id="KW-0407">Ion channel</keyword>
<evidence type="ECO:0000259" key="10">
    <source>
        <dbReference type="Pfam" id="PF07885"/>
    </source>
</evidence>
<name>A0AAD7ZD29_DIPPU</name>
<keyword evidence="4 9" id="KW-1133">Transmembrane helix</keyword>
<dbReference type="Pfam" id="PF07885">
    <property type="entry name" value="Ion_trans_2"/>
    <property type="match status" value="1"/>
</dbReference>
<comment type="subcellular location">
    <subcellularLocation>
        <location evidence="1">Membrane</location>
        <topology evidence="1">Multi-pass membrane protein</topology>
    </subcellularLocation>
</comment>
<keyword evidence="5" id="KW-0406">Ion transport</keyword>
<evidence type="ECO:0000256" key="3">
    <source>
        <dbReference type="ARBA" id="ARBA00022692"/>
    </source>
</evidence>
<accession>A0AAD7ZD29</accession>
<proteinExistence type="predicted"/>
<feature type="transmembrane region" description="Helical" evidence="9">
    <location>
        <begin position="61"/>
        <end position="85"/>
    </location>
</feature>
<feature type="compositionally biased region" description="Basic and acidic residues" evidence="8">
    <location>
        <begin position="1"/>
        <end position="13"/>
    </location>
</feature>
<feature type="domain" description="Potassium channel" evidence="10">
    <location>
        <begin position="203"/>
        <end position="232"/>
    </location>
</feature>